<dbReference type="PANTHER" id="PTHR30443:SF0">
    <property type="entry name" value="PHOSPHOETHANOLAMINE TRANSFERASE EPTA"/>
    <property type="match status" value="1"/>
</dbReference>
<dbReference type="GO" id="GO:0009244">
    <property type="term" value="P:lipopolysaccharide core region biosynthetic process"/>
    <property type="evidence" value="ECO:0007669"/>
    <property type="project" value="TreeGrafter"/>
</dbReference>
<keyword evidence="2" id="KW-1003">Cell membrane</keyword>
<dbReference type="AlphaFoldDB" id="A0A239MAP5"/>
<sequence length="410" mass="46940">MWRSWVAKLGARERMTAIGNSAPLGFGLRTWEFWRERQYLARLSGVNEGFSFGAEQRSRRDSAQVIVLVIGESSRFDRWGLNGYARDTTPLLSKEKNLLSLSDLITSVSATRLSVPVILSRKPSRQSLNAGFSEKSLVSAFREAGYKTFWLSNQMSFGEFDTPISVFAREADVTRFFNLGGYADSPSHDDVLLAPLQAAIDDSAKKKLIVLHSLGSHWNYGQRYPKEFDRWQPSLFGSVNAAFTDLALKEALNNSYDNSVLYTDWFLSKVIDSLKRTNEVASMMYVADHGQSLYDGDCRIAFHGHNTQYEFHVPALVWFSNSYERVFPKKIRVLHQHRDSRLSTENVFHSLLDMADIRYPSEQLGWSFFSPHWTPHQRFVDSYGWTNYDDATMEGACREVIRRQETVPSD</sequence>
<organism evidence="8 9">
    <name type="scientific">Noviherbaspirillum humi</name>
    <dbReference type="NCBI Taxonomy" id="1688639"/>
    <lineage>
        <taxon>Bacteria</taxon>
        <taxon>Pseudomonadati</taxon>
        <taxon>Pseudomonadota</taxon>
        <taxon>Betaproteobacteria</taxon>
        <taxon>Burkholderiales</taxon>
        <taxon>Oxalobacteraceae</taxon>
        <taxon>Noviherbaspirillum</taxon>
    </lineage>
</organism>
<gene>
    <name evidence="8" type="ORF">SAMN06265795_1365</name>
</gene>
<accession>A0A239MAP5</accession>
<dbReference type="GO" id="GO:0016776">
    <property type="term" value="F:phosphotransferase activity, phosphate group as acceptor"/>
    <property type="evidence" value="ECO:0007669"/>
    <property type="project" value="TreeGrafter"/>
</dbReference>
<dbReference type="SUPFAM" id="SSF53649">
    <property type="entry name" value="Alkaline phosphatase-like"/>
    <property type="match status" value="1"/>
</dbReference>
<evidence type="ECO:0000259" key="7">
    <source>
        <dbReference type="Pfam" id="PF00884"/>
    </source>
</evidence>
<dbReference type="Proteomes" id="UP000198284">
    <property type="component" value="Unassembled WGS sequence"/>
</dbReference>
<dbReference type="CDD" id="cd16017">
    <property type="entry name" value="LptA"/>
    <property type="match status" value="1"/>
</dbReference>
<dbReference type="EMBL" id="FZOT01000036">
    <property type="protein sequence ID" value="SNT39153.1"/>
    <property type="molecule type" value="Genomic_DNA"/>
</dbReference>
<keyword evidence="6" id="KW-0472">Membrane</keyword>
<comment type="subcellular location">
    <subcellularLocation>
        <location evidence="1">Cell membrane</location>
        <topology evidence="1">Multi-pass membrane protein</topology>
    </subcellularLocation>
</comment>
<evidence type="ECO:0000313" key="8">
    <source>
        <dbReference type="EMBL" id="SNT39153.1"/>
    </source>
</evidence>
<dbReference type="InterPro" id="IPR058130">
    <property type="entry name" value="PEA_transf_C"/>
</dbReference>
<dbReference type="GO" id="GO:0005886">
    <property type="term" value="C:plasma membrane"/>
    <property type="evidence" value="ECO:0007669"/>
    <property type="project" value="UniProtKB-SubCell"/>
</dbReference>
<keyword evidence="5" id="KW-1133">Transmembrane helix</keyword>
<dbReference type="Pfam" id="PF00884">
    <property type="entry name" value="Sulfatase"/>
    <property type="match status" value="1"/>
</dbReference>
<evidence type="ECO:0000256" key="5">
    <source>
        <dbReference type="ARBA" id="ARBA00022989"/>
    </source>
</evidence>
<reference evidence="8 9" key="1">
    <citation type="submission" date="2017-06" db="EMBL/GenBank/DDBJ databases">
        <authorList>
            <person name="Kim H.J."/>
            <person name="Triplett B.A."/>
        </authorList>
    </citation>
    <scope>NUCLEOTIDE SEQUENCE [LARGE SCALE GENOMIC DNA]</scope>
    <source>
        <strain evidence="8 9">U15</strain>
    </source>
</reference>
<proteinExistence type="predicted"/>
<keyword evidence="3" id="KW-0808">Transferase</keyword>
<dbReference type="InterPro" id="IPR017850">
    <property type="entry name" value="Alkaline_phosphatase_core_sf"/>
</dbReference>
<dbReference type="InterPro" id="IPR000917">
    <property type="entry name" value="Sulfatase_N"/>
</dbReference>
<evidence type="ECO:0000256" key="4">
    <source>
        <dbReference type="ARBA" id="ARBA00022692"/>
    </source>
</evidence>
<evidence type="ECO:0000313" key="9">
    <source>
        <dbReference type="Proteomes" id="UP000198284"/>
    </source>
</evidence>
<dbReference type="InterPro" id="IPR040423">
    <property type="entry name" value="PEA_transferase"/>
</dbReference>
<evidence type="ECO:0000256" key="6">
    <source>
        <dbReference type="ARBA" id="ARBA00023136"/>
    </source>
</evidence>
<dbReference type="PANTHER" id="PTHR30443">
    <property type="entry name" value="INNER MEMBRANE PROTEIN"/>
    <property type="match status" value="1"/>
</dbReference>
<dbReference type="Gene3D" id="3.40.720.10">
    <property type="entry name" value="Alkaline Phosphatase, subunit A"/>
    <property type="match status" value="1"/>
</dbReference>
<evidence type="ECO:0000256" key="3">
    <source>
        <dbReference type="ARBA" id="ARBA00022679"/>
    </source>
</evidence>
<protein>
    <submittedName>
        <fullName evidence="8">Sulfatase</fullName>
    </submittedName>
</protein>
<keyword evidence="9" id="KW-1185">Reference proteome</keyword>
<name>A0A239MAP5_9BURK</name>
<feature type="domain" description="Sulfatase N-terminal" evidence="7">
    <location>
        <begin position="65"/>
        <end position="357"/>
    </location>
</feature>
<keyword evidence="4" id="KW-0812">Transmembrane</keyword>
<evidence type="ECO:0000256" key="1">
    <source>
        <dbReference type="ARBA" id="ARBA00004651"/>
    </source>
</evidence>
<evidence type="ECO:0000256" key="2">
    <source>
        <dbReference type="ARBA" id="ARBA00022475"/>
    </source>
</evidence>